<proteinExistence type="predicted"/>
<dbReference type="Proteomes" id="UP000318199">
    <property type="component" value="Unassembled WGS sequence"/>
</dbReference>
<evidence type="ECO:0000313" key="2">
    <source>
        <dbReference type="EMBL" id="TWO71539.1"/>
    </source>
</evidence>
<dbReference type="AlphaFoldDB" id="A0A562ZSH8"/>
<keyword evidence="3" id="KW-1185">Reference proteome</keyword>
<protein>
    <submittedName>
        <fullName evidence="2">DUF305 domain-containing protein</fullName>
    </submittedName>
</protein>
<name>A0A562ZSH8_9BURK</name>
<gene>
    <name evidence="2" type="ORF">FN976_09645</name>
</gene>
<accession>A0A562ZSH8</accession>
<dbReference type="Gene3D" id="1.20.1260.10">
    <property type="match status" value="1"/>
</dbReference>
<dbReference type="InterPro" id="IPR005183">
    <property type="entry name" value="DUF305_CopM-like"/>
</dbReference>
<dbReference type="OrthoDB" id="8603558at2"/>
<feature type="domain" description="DUF305" evidence="1">
    <location>
        <begin position="8"/>
        <end position="80"/>
    </location>
</feature>
<dbReference type="InterPro" id="IPR012347">
    <property type="entry name" value="Ferritin-like"/>
</dbReference>
<dbReference type="EMBL" id="VOBQ01000008">
    <property type="protein sequence ID" value="TWO71539.1"/>
    <property type="molecule type" value="Genomic_DNA"/>
</dbReference>
<reference evidence="2 3" key="1">
    <citation type="submission" date="2019-07" db="EMBL/GenBank/DDBJ databases">
        <title>Caenimonas sedimenti sp. nov., isolated from activated sludge.</title>
        <authorList>
            <person name="Xu J."/>
        </authorList>
    </citation>
    <scope>NUCLEOTIDE SEQUENCE [LARGE SCALE GENOMIC DNA]</scope>
    <source>
        <strain evidence="2 3">HX-9-20</strain>
    </source>
</reference>
<sequence length="89" mass="9911">MAGMAAPSSMPAGKMDMKSMMKDMHDKMSSMPMTGKPDVDFAMMMRIHHEGAIHMAEAELKDGKEPQMKKMAKDIISAQKKCRIPARRA</sequence>
<evidence type="ECO:0000259" key="1">
    <source>
        <dbReference type="Pfam" id="PF03713"/>
    </source>
</evidence>
<organism evidence="2 3">
    <name type="scientific">Caenimonas sedimenti</name>
    <dbReference type="NCBI Taxonomy" id="2596921"/>
    <lineage>
        <taxon>Bacteria</taxon>
        <taxon>Pseudomonadati</taxon>
        <taxon>Pseudomonadota</taxon>
        <taxon>Betaproteobacteria</taxon>
        <taxon>Burkholderiales</taxon>
        <taxon>Comamonadaceae</taxon>
        <taxon>Caenimonas</taxon>
    </lineage>
</organism>
<comment type="caution">
    <text evidence="2">The sequence shown here is derived from an EMBL/GenBank/DDBJ whole genome shotgun (WGS) entry which is preliminary data.</text>
</comment>
<dbReference type="PANTHER" id="PTHR36933">
    <property type="entry name" value="SLL0788 PROTEIN"/>
    <property type="match status" value="1"/>
</dbReference>
<evidence type="ECO:0000313" key="3">
    <source>
        <dbReference type="Proteomes" id="UP000318199"/>
    </source>
</evidence>
<dbReference type="Pfam" id="PF03713">
    <property type="entry name" value="DUF305"/>
    <property type="match status" value="1"/>
</dbReference>
<dbReference type="PANTHER" id="PTHR36933:SF1">
    <property type="entry name" value="SLL0788 PROTEIN"/>
    <property type="match status" value="1"/>
</dbReference>